<feature type="binding site" evidence="8">
    <location>
        <position position="338"/>
    </location>
    <ligand>
        <name>Zn(2+)</name>
        <dbReference type="ChEBI" id="CHEBI:29105"/>
        <note>catalytic</note>
    </ligand>
</feature>
<dbReference type="FunFam" id="3.40.390.10:FF:000002">
    <property type="entry name" value="Disintegrin and metalloproteinase domain-containing protein 22"/>
    <property type="match status" value="1"/>
</dbReference>
<evidence type="ECO:0000259" key="11">
    <source>
        <dbReference type="PROSITE" id="PS50026"/>
    </source>
</evidence>
<dbReference type="PROSITE" id="PS50214">
    <property type="entry name" value="DISINTEGRIN_2"/>
    <property type="match status" value="1"/>
</dbReference>
<dbReference type="CDD" id="cd04269">
    <property type="entry name" value="ZnMc_adamalysin_II_like"/>
    <property type="match status" value="1"/>
</dbReference>
<dbReference type="FunFam" id="4.10.70.10:FF:000001">
    <property type="entry name" value="Disintegrin and metalloproteinase domain-containing protein 22"/>
    <property type="match status" value="1"/>
</dbReference>
<gene>
    <name evidence="14" type="ORF">GEV33_013256</name>
</gene>
<evidence type="ECO:0000256" key="2">
    <source>
        <dbReference type="ARBA" id="ARBA00022692"/>
    </source>
</evidence>
<keyword evidence="7" id="KW-0245">EGF-like domain</keyword>
<dbReference type="Proteomes" id="UP000719412">
    <property type="component" value="Unassembled WGS sequence"/>
</dbReference>
<dbReference type="PRINTS" id="PR00289">
    <property type="entry name" value="DISINTEGRIN"/>
</dbReference>
<feature type="domain" description="Disintegrin" evidence="12">
    <location>
        <begin position="410"/>
        <end position="498"/>
    </location>
</feature>
<dbReference type="Pfam" id="PF07974">
    <property type="entry name" value="EGF_2"/>
    <property type="match status" value="1"/>
</dbReference>
<evidence type="ECO:0000256" key="3">
    <source>
        <dbReference type="ARBA" id="ARBA00022989"/>
    </source>
</evidence>
<evidence type="ECO:0000256" key="6">
    <source>
        <dbReference type="PROSITE-ProRule" id="PRU00068"/>
    </source>
</evidence>
<dbReference type="PANTHER" id="PTHR11905:SF237">
    <property type="entry name" value="MIND-MELD, ISOFORM J"/>
    <property type="match status" value="1"/>
</dbReference>
<evidence type="ECO:0000259" key="12">
    <source>
        <dbReference type="PROSITE" id="PS50214"/>
    </source>
</evidence>
<keyword evidence="5 7" id="KW-1015">Disulfide bond</keyword>
<dbReference type="InterPro" id="IPR024079">
    <property type="entry name" value="MetalloPept_cat_dom_sf"/>
</dbReference>
<reference evidence="14" key="1">
    <citation type="journal article" date="2020" name="J Insects Food Feed">
        <title>The yellow mealworm (Tenebrio molitor) genome: a resource for the emerging insects as food and feed industry.</title>
        <authorList>
            <person name="Eriksson T."/>
            <person name="Andere A."/>
            <person name="Kelstrup H."/>
            <person name="Emery V."/>
            <person name="Picard C."/>
        </authorList>
    </citation>
    <scope>NUCLEOTIDE SEQUENCE</scope>
    <source>
        <strain evidence="14">Stoneville</strain>
        <tissue evidence="14">Whole head</tissue>
    </source>
</reference>
<dbReference type="InterPro" id="IPR000742">
    <property type="entry name" value="EGF"/>
</dbReference>
<accession>A0A8J6H802</accession>
<dbReference type="GO" id="GO:0016020">
    <property type="term" value="C:membrane"/>
    <property type="evidence" value="ECO:0007669"/>
    <property type="project" value="UniProtKB-SubCell"/>
</dbReference>
<dbReference type="Gene3D" id="3.40.390.10">
    <property type="entry name" value="Collagenase (Catalytic Domain)"/>
    <property type="match status" value="1"/>
</dbReference>
<sequence>MNFSTLDIEHCYYHGTVQDYPGATAAFHTCNGVSGVIHVGNETFVIHPFYGGDLSRAIIPRAAVFNPSPKSRRWNGGITRSALSETDPPPPNDRLPRKVKRKTFSRGPHDTSVIEYTAFRNPEAICETVKRDGPSFRFVEQSERLFGGRSPADSRTKSRTNANKGCANSGNMEWRLNTHAGFLPASSSMRLKRDVREATKYIETAIVIDKAMFEKRNGSTRTDVVHDSIQVANIADLYFRTLNTRVSVVYIETWQGGNQAQINRNEDISRALTNFNDYTSRKLFKIDKDTTQLLTGQVFVGGEAGMAVPATVCTAKAVGISVDINTYEPHLLAGTMAHMIGHNIGMGHDDGRKECFCRDWHGCIMAQAIVGLDNVQPYKFSECSRSDYIDRLRTGNGICLLNKPNELEVRRTCGNQIVEDGEDCDCGTIDECPSVDPCCDPITCKLTTEAQCASGPCCDNCMLRERGVVCREPSNECDLPEYCSGDNGECPVDVFKKNGHPCGYHGYCFNGVCPTLALQCQNIWGYGGTAADEQCFEKFNSKGSINGHCGSVGSGTFVKCSPENVKCGTLHCQKGKRQPILGAGADQPPFSRTFITIQGTEYECKSIHRSSSSGDDGEAQRASGLVWDGTPCGENLICLNQTCSSIFPYIDQTKCPTNNNNLECSGHGFCTNLNKCHCELGWGGPDCSLQVEVAPPPASTRAPETTQSDLSKIMQKKETPYGRYDVLEERSPRTRPSNGDVVRVPGAELRVERQFWTWLCVHLDDSTYTEHMNGRFRDCVSFAGSNNSDNLETLTMVFILVGVVKGVFICFAVVAVCYRYIQSEVRGVIEYSLRNVLYIGFRNVSEQTIQVAIHVLSIRSRFFRYVAMRCDPSYYFSFDLPLS</sequence>
<feature type="region of interest" description="Disordered" evidence="9">
    <location>
        <begin position="74"/>
        <end position="106"/>
    </location>
</feature>
<comment type="caution">
    <text evidence="7">Lacks conserved residue(s) required for the propagation of feature annotation.</text>
</comment>
<feature type="binding site" evidence="8">
    <location>
        <position position="348"/>
    </location>
    <ligand>
        <name>Zn(2+)</name>
        <dbReference type="ChEBI" id="CHEBI:29105"/>
        <note>catalytic</note>
    </ligand>
</feature>
<dbReference type="InterPro" id="IPR036436">
    <property type="entry name" value="Disintegrin_dom_sf"/>
</dbReference>
<dbReference type="SMART" id="SM00608">
    <property type="entry name" value="ACR"/>
    <property type="match status" value="1"/>
</dbReference>
<dbReference type="SMART" id="SM00050">
    <property type="entry name" value="DISIN"/>
    <property type="match status" value="1"/>
</dbReference>
<evidence type="ECO:0000256" key="9">
    <source>
        <dbReference type="SAM" id="MobiDB-lite"/>
    </source>
</evidence>
<keyword evidence="8" id="KW-0479">Metal-binding</keyword>
<dbReference type="AlphaFoldDB" id="A0A8J6H802"/>
<evidence type="ECO:0000256" key="4">
    <source>
        <dbReference type="ARBA" id="ARBA00023136"/>
    </source>
</evidence>
<evidence type="ECO:0000313" key="15">
    <source>
        <dbReference type="Proteomes" id="UP000719412"/>
    </source>
</evidence>
<dbReference type="Pfam" id="PF01421">
    <property type="entry name" value="Reprolysin"/>
    <property type="match status" value="1"/>
</dbReference>
<reference evidence="14" key="2">
    <citation type="submission" date="2021-08" db="EMBL/GenBank/DDBJ databases">
        <authorList>
            <person name="Eriksson T."/>
        </authorList>
    </citation>
    <scope>NUCLEOTIDE SEQUENCE</scope>
    <source>
        <strain evidence="14">Stoneville</strain>
        <tissue evidence="14">Whole head</tissue>
    </source>
</reference>
<feature type="region of interest" description="Disordered" evidence="9">
    <location>
        <begin position="147"/>
        <end position="170"/>
    </location>
</feature>
<dbReference type="InterPro" id="IPR001590">
    <property type="entry name" value="Peptidase_M12B"/>
</dbReference>
<name>A0A8J6H802_TENMO</name>
<feature type="disulfide bond" evidence="6">
    <location>
        <begin position="470"/>
        <end position="490"/>
    </location>
</feature>
<evidence type="ECO:0000256" key="8">
    <source>
        <dbReference type="PROSITE-ProRule" id="PRU00276"/>
    </source>
</evidence>
<dbReference type="EMBL" id="JABDTM020028079">
    <property type="protein sequence ID" value="KAH0809531.1"/>
    <property type="molecule type" value="Genomic_DNA"/>
</dbReference>
<dbReference type="GO" id="GO:0004222">
    <property type="term" value="F:metalloendopeptidase activity"/>
    <property type="evidence" value="ECO:0007669"/>
    <property type="project" value="InterPro"/>
</dbReference>
<evidence type="ECO:0000256" key="7">
    <source>
        <dbReference type="PROSITE-ProRule" id="PRU00076"/>
    </source>
</evidence>
<dbReference type="PROSITE" id="PS01186">
    <property type="entry name" value="EGF_2"/>
    <property type="match status" value="1"/>
</dbReference>
<evidence type="ECO:0000256" key="10">
    <source>
        <dbReference type="SAM" id="Phobius"/>
    </source>
</evidence>
<dbReference type="SUPFAM" id="SSF57552">
    <property type="entry name" value="Blood coagulation inhibitor (disintegrin)"/>
    <property type="match status" value="1"/>
</dbReference>
<dbReference type="Pfam" id="PF08516">
    <property type="entry name" value="ADAM_CR"/>
    <property type="match status" value="1"/>
</dbReference>
<dbReference type="GO" id="GO:0006508">
    <property type="term" value="P:proteolysis"/>
    <property type="evidence" value="ECO:0007669"/>
    <property type="project" value="InterPro"/>
</dbReference>
<feature type="disulfide bond" evidence="7">
    <location>
        <begin position="678"/>
        <end position="687"/>
    </location>
</feature>
<dbReference type="Pfam" id="PF00200">
    <property type="entry name" value="Disintegrin"/>
    <property type="match status" value="1"/>
</dbReference>
<dbReference type="PROSITE" id="PS50026">
    <property type="entry name" value="EGF_3"/>
    <property type="match status" value="1"/>
</dbReference>
<feature type="domain" description="EGF-like" evidence="11">
    <location>
        <begin position="651"/>
        <end position="688"/>
    </location>
</feature>
<keyword evidence="15" id="KW-1185">Reference proteome</keyword>
<dbReference type="SUPFAM" id="SSF55486">
    <property type="entry name" value="Metalloproteases ('zincins'), catalytic domain"/>
    <property type="match status" value="1"/>
</dbReference>
<comment type="caution">
    <text evidence="14">The sequence shown here is derived from an EMBL/GenBank/DDBJ whole genome shotgun (WGS) entry which is preliminary data.</text>
</comment>
<dbReference type="InterPro" id="IPR013111">
    <property type="entry name" value="EGF_extracell"/>
</dbReference>
<dbReference type="Gene3D" id="2.10.25.10">
    <property type="entry name" value="Laminin"/>
    <property type="match status" value="1"/>
</dbReference>
<dbReference type="PROSITE" id="PS00022">
    <property type="entry name" value="EGF_1"/>
    <property type="match status" value="1"/>
</dbReference>
<evidence type="ECO:0000313" key="14">
    <source>
        <dbReference type="EMBL" id="KAH0809531.1"/>
    </source>
</evidence>
<evidence type="ECO:0000256" key="5">
    <source>
        <dbReference type="ARBA" id="ARBA00023157"/>
    </source>
</evidence>
<proteinExistence type="predicted"/>
<comment type="subcellular location">
    <subcellularLocation>
        <location evidence="1">Membrane</location>
        <topology evidence="1">Single-pass membrane protein</topology>
    </subcellularLocation>
</comment>
<dbReference type="PANTHER" id="PTHR11905">
    <property type="entry name" value="ADAM A DISINTEGRIN AND METALLOPROTEASE DOMAIN"/>
    <property type="match status" value="1"/>
</dbReference>
<organism evidence="14 15">
    <name type="scientific">Tenebrio molitor</name>
    <name type="common">Yellow mealworm beetle</name>
    <dbReference type="NCBI Taxonomy" id="7067"/>
    <lineage>
        <taxon>Eukaryota</taxon>
        <taxon>Metazoa</taxon>
        <taxon>Ecdysozoa</taxon>
        <taxon>Arthropoda</taxon>
        <taxon>Hexapoda</taxon>
        <taxon>Insecta</taxon>
        <taxon>Pterygota</taxon>
        <taxon>Neoptera</taxon>
        <taxon>Endopterygota</taxon>
        <taxon>Coleoptera</taxon>
        <taxon>Polyphaga</taxon>
        <taxon>Cucujiformia</taxon>
        <taxon>Tenebrionidae</taxon>
        <taxon>Tenebrio</taxon>
    </lineage>
</organism>
<dbReference type="InterPro" id="IPR034027">
    <property type="entry name" value="Reprolysin_adamalysin"/>
</dbReference>
<keyword evidence="2 10" id="KW-0812">Transmembrane</keyword>
<dbReference type="PROSITE" id="PS50215">
    <property type="entry name" value="ADAM_MEPRO"/>
    <property type="match status" value="1"/>
</dbReference>
<dbReference type="InterPro" id="IPR018358">
    <property type="entry name" value="Disintegrin_CS"/>
</dbReference>
<feature type="domain" description="Peptidase M12B" evidence="13">
    <location>
        <begin position="200"/>
        <end position="404"/>
    </location>
</feature>
<evidence type="ECO:0000256" key="1">
    <source>
        <dbReference type="ARBA" id="ARBA00004167"/>
    </source>
</evidence>
<evidence type="ECO:0000259" key="13">
    <source>
        <dbReference type="PROSITE" id="PS50215"/>
    </source>
</evidence>
<dbReference type="PROSITE" id="PS00427">
    <property type="entry name" value="DISINTEGRIN_1"/>
    <property type="match status" value="1"/>
</dbReference>
<feature type="binding site" evidence="8">
    <location>
        <position position="342"/>
    </location>
    <ligand>
        <name>Zn(2+)</name>
        <dbReference type="ChEBI" id="CHEBI:29105"/>
        <note>catalytic</note>
    </ligand>
</feature>
<dbReference type="Gene3D" id="4.10.70.10">
    <property type="entry name" value="Disintegrin domain"/>
    <property type="match status" value="1"/>
</dbReference>
<keyword evidence="3 10" id="KW-1133">Transmembrane helix</keyword>
<feature type="transmembrane region" description="Helical" evidence="10">
    <location>
        <begin position="796"/>
        <end position="821"/>
    </location>
</feature>
<dbReference type="GO" id="GO:0046872">
    <property type="term" value="F:metal ion binding"/>
    <property type="evidence" value="ECO:0007669"/>
    <property type="project" value="UniProtKB-KW"/>
</dbReference>
<dbReference type="InterPro" id="IPR006586">
    <property type="entry name" value="ADAM_Cys-rich"/>
</dbReference>
<keyword evidence="8" id="KW-0862">Zinc</keyword>
<feature type="compositionally biased region" description="Polar residues" evidence="9">
    <location>
        <begin position="159"/>
        <end position="170"/>
    </location>
</feature>
<dbReference type="InterPro" id="IPR001762">
    <property type="entry name" value="Disintegrin_dom"/>
</dbReference>
<keyword evidence="4 10" id="KW-0472">Membrane</keyword>
<protein>
    <submittedName>
        <fullName evidence="14">Uncharacterized protein</fullName>
    </submittedName>
</protein>